<evidence type="ECO:0000256" key="1">
    <source>
        <dbReference type="SAM" id="MobiDB-lite"/>
    </source>
</evidence>
<evidence type="ECO:0000313" key="2">
    <source>
        <dbReference type="EMBL" id="GFE14267.1"/>
    </source>
</evidence>
<feature type="region of interest" description="Disordered" evidence="1">
    <location>
        <begin position="1"/>
        <end position="112"/>
    </location>
</feature>
<feature type="compositionally biased region" description="Low complexity" evidence="1">
    <location>
        <begin position="36"/>
        <end position="57"/>
    </location>
</feature>
<sequence length="112" mass="12152">MSAQRRSRPRGGGKVPAGSWRARGDRPARPGPPDVPVVARGRVPRAHPAPAWPTRTGSTGGTTGRGRESTDPPRRAIRQPSESGQERPCPHPVRLPWSGYKGQNPAKHHKPR</sequence>
<gene>
    <name evidence="2" type="ORF">Sgleb_23140</name>
</gene>
<proteinExistence type="predicted"/>
<dbReference type="AlphaFoldDB" id="A0A640SSD6"/>
<keyword evidence="3" id="KW-1185">Reference proteome</keyword>
<protein>
    <submittedName>
        <fullName evidence="2">Uncharacterized protein</fullName>
    </submittedName>
</protein>
<feature type="compositionally biased region" description="Basic and acidic residues" evidence="1">
    <location>
        <begin position="65"/>
        <end position="74"/>
    </location>
</feature>
<organism evidence="2 3">
    <name type="scientific">Streptomyces glebosus</name>
    <dbReference type="NCBI Taxonomy" id="249580"/>
    <lineage>
        <taxon>Bacteria</taxon>
        <taxon>Bacillati</taxon>
        <taxon>Actinomycetota</taxon>
        <taxon>Actinomycetes</taxon>
        <taxon>Kitasatosporales</taxon>
        <taxon>Streptomycetaceae</taxon>
        <taxon>Streptomyces</taxon>
    </lineage>
</organism>
<accession>A0A640SSD6</accession>
<reference evidence="2 3" key="1">
    <citation type="submission" date="2019-12" db="EMBL/GenBank/DDBJ databases">
        <title>Whole genome shotgun sequence of Streptomyces hygroscopicus subsp. glebosus NBRC 13786.</title>
        <authorList>
            <person name="Ichikawa N."/>
            <person name="Kimura A."/>
            <person name="Kitahashi Y."/>
            <person name="Komaki H."/>
            <person name="Tamura T."/>
        </authorList>
    </citation>
    <scope>NUCLEOTIDE SEQUENCE [LARGE SCALE GENOMIC DNA]</scope>
    <source>
        <strain evidence="2 3">NBRC 13786</strain>
    </source>
</reference>
<name>A0A640SSD6_9ACTN</name>
<dbReference type="EMBL" id="BLIO01000001">
    <property type="protein sequence ID" value="GFE14267.1"/>
    <property type="molecule type" value="Genomic_DNA"/>
</dbReference>
<feature type="compositionally biased region" description="Basic residues" evidence="1">
    <location>
        <begin position="1"/>
        <end position="11"/>
    </location>
</feature>
<dbReference type="Proteomes" id="UP000430079">
    <property type="component" value="Unassembled WGS sequence"/>
</dbReference>
<comment type="caution">
    <text evidence="2">The sequence shown here is derived from an EMBL/GenBank/DDBJ whole genome shotgun (WGS) entry which is preliminary data.</text>
</comment>
<evidence type="ECO:0000313" key="3">
    <source>
        <dbReference type="Proteomes" id="UP000430079"/>
    </source>
</evidence>